<keyword evidence="2" id="KW-0472">Membrane</keyword>
<dbReference type="Proteomes" id="UP001569963">
    <property type="component" value="Unassembled WGS sequence"/>
</dbReference>
<protein>
    <recommendedName>
        <fullName evidence="5">Protein kinase domain-containing protein</fullName>
    </recommendedName>
</protein>
<feature type="compositionally biased region" description="Basic residues" evidence="1">
    <location>
        <begin position="330"/>
        <end position="346"/>
    </location>
</feature>
<reference evidence="3 4" key="1">
    <citation type="submission" date="2023-11" db="EMBL/GenBank/DDBJ databases">
        <title>Actinomadura monticuli sp. nov., isolated from volcanic ash.</title>
        <authorList>
            <person name="Lee S.D."/>
            <person name="Yang H."/>
            <person name="Kim I.S."/>
        </authorList>
    </citation>
    <scope>NUCLEOTIDE SEQUENCE [LARGE SCALE GENOMIC DNA]</scope>
    <source>
        <strain evidence="3 4">DLS-62</strain>
    </source>
</reference>
<dbReference type="Gene3D" id="1.10.510.10">
    <property type="entry name" value="Transferase(Phosphotransferase) domain 1"/>
    <property type="match status" value="1"/>
</dbReference>
<comment type="caution">
    <text evidence="3">The sequence shown here is derived from an EMBL/GenBank/DDBJ whole genome shotgun (WGS) entry which is preliminary data.</text>
</comment>
<proteinExistence type="predicted"/>
<organism evidence="3 4">
    <name type="scientific">Actinomadura monticuli</name>
    <dbReference type="NCBI Taxonomy" id="3097367"/>
    <lineage>
        <taxon>Bacteria</taxon>
        <taxon>Bacillati</taxon>
        <taxon>Actinomycetota</taxon>
        <taxon>Actinomycetes</taxon>
        <taxon>Streptosporangiales</taxon>
        <taxon>Thermomonosporaceae</taxon>
        <taxon>Actinomadura</taxon>
    </lineage>
</organism>
<feature type="transmembrane region" description="Helical" evidence="2">
    <location>
        <begin position="388"/>
        <end position="407"/>
    </location>
</feature>
<feature type="region of interest" description="Disordered" evidence="1">
    <location>
        <begin position="288"/>
        <end position="383"/>
    </location>
</feature>
<accession>A0ABV4QJS8</accession>
<evidence type="ECO:0000313" key="4">
    <source>
        <dbReference type="Proteomes" id="UP001569963"/>
    </source>
</evidence>
<gene>
    <name evidence="3" type="ORF">SM611_31300</name>
</gene>
<keyword evidence="2" id="KW-1133">Transmembrane helix</keyword>
<keyword evidence="4" id="KW-1185">Reference proteome</keyword>
<name>A0ABV4QJS8_9ACTN</name>
<sequence length="409" mass="44710">MRTWSDSPFPRTVPLRDVEEHGASAVIARDNGESSLIHEAPGQPGWLVKRYKSSARVGHIALDDLIELPGQMTPTDLALVDRSVAWPVARVVDGYRTVGTIMARADDIFSWNLSLLQGRKRRQTIEVDLLANPDRDIKRLGLPVPTPELRLAAMREIVAVAALFERQGLVYGDWSFANAFWAPGTARVLVIDMDTARMGRRDHLETHNWDDPLADRSRPLTTHTDRYKVALLVARTTTGLRQERRRAVEEMAALYPALPELTDLLAKCVDAPTMEARPRLEEILASMDGTSAAGARRPTAGSGTSPAGRRLNGAAPAGANVTGTIPWRPAGRRTPKRPPARTRLPHTVRQGAPAASRPDMPKRVPHEPPSAARPEQVRPTDPVGAGCSPAWVITALLLIALIIAIAMRS</sequence>
<keyword evidence="2" id="KW-0812">Transmembrane</keyword>
<dbReference type="RefSeq" id="WP_371953939.1">
    <property type="nucleotide sequence ID" value="NZ_JAXCEI010000019.1"/>
</dbReference>
<dbReference type="EMBL" id="JAXCEI010000019">
    <property type="protein sequence ID" value="MFA1543437.1"/>
    <property type="molecule type" value="Genomic_DNA"/>
</dbReference>
<evidence type="ECO:0000256" key="2">
    <source>
        <dbReference type="SAM" id="Phobius"/>
    </source>
</evidence>
<evidence type="ECO:0000313" key="3">
    <source>
        <dbReference type="EMBL" id="MFA1543437.1"/>
    </source>
</evidence>
<evidence type="ECO:0008006" key="5">
    <source>
        <dbReference type="Google" id="ProtNLM"/>
    </source>
</evidence>
<evidence type="ECO:0000256" key="1">
    <source>
        <dbReference type="SAM" id="MobiDB-lite"/>
    </source>
</evidence>